<evidence type="ECO:0000256" key="9">
    <source>
        <dbReference type="ARBA" id="ARBA00023027"/>
    </source>
</evidence>
<evidence type="ECO:0000256" key="2">
    <source>
        <dbReference type="ARBA" id="ARBA00005019"/>
    </source>
</evidence>
<gene>
    <name evidence="11 12" type="primary">nadD</name>
    <name evidence="12" type="ORF">GLE_3434</name>
</gene>
<evidence type="ECO:0000256" key="1">
    <source>
        <dbReference type="ARBA" id="ARBA00002324"/>
    </source>
</evidence>
<dbReference type="NCBIfam" id="NF000839">
    <property type="entry name" value="PRK00071.1-1"/>
    <property type="match status" value="1"/>
</dbReference>
<reference evidence="12 13" key="1">
    <citation type="submission" date="2015-11" db="EMBL/GenBank/DDBJ databases">
        <title>Genome sequences of Lysobacter enzymogenes strain C3 and Lysobacter antibioticus ATCC 29479.</title>
        <authorList>
            <person name="Kobayashi D.Y."/>
        </authorList>
    </citation>
    <scope>NUCLEOTIDE SEQUENCE [LARGE SCALE GENOMIC DNA]</scope>
    <source>
        <strain evidence="12 13">C3</strain>
    </source>
</reference>
<dbReference type="RefSeq" id="WP_057948291.1">
    <property type="nucleotide sequence ID" value="NZ_CP110813.1"/>
</dbReference>
<evidence type="ECO:0000256" key="5">
    <source>
        <dbReference type="ARBA" id="ARBA00022679"/>
    </source>
</evidence>
<dbReference type="Proteomes" id="UP000061569">
    <property type="component" value="Chromosome"/>
</dbReference>
<dbReference type="AlphaFoldDB" id="A0A0S2DJF8"/>
<accession>A0A0S2DJF8</accession>
<dbReference type="GO" id="GO:0004515">
    <property type="term" value="F:nicotinate-nucleotide adenylyltransferase activity"/>
    <property type="evidence" value="ECO:0007669"/>
    <property type="project" value="UniProtKB-UniRule"/>
</dbReference>
<dbReference type="InterPro" id="IPR014729">
    <property type="entry name" value="Rossmann-like_a/b/a_fold"/>
</dbReference>
<keyword evidence="4 11" id="KW-0662">Pyridine nucleotide biosynthesis</keyword>
<dbReference type="PATRIC" id="fig|69.6.peg.3384"/>
<dbReference type="OrthoDB" id="5295945at2"/>
<dbReference type="UniPathway" id="UPA00253">
    <property type="reaction ID" value="UER00332"/>
</dbReference>
<dbReference type="InterPro" id="IPR005248">
    <property type="entry name" value="NadD/NMNAT"/>
</dbReference>
<dbReference type="HAMAP" id="MF_00244">
    <property type="entry name" value="NaMN_adenylyltr"/>
    <property type="match status" value="1"/>
</dbReference>
<dbReference type="EC" id="2.7.7.18" evidence="11"/>
<evidence type="ECO:0000256" key="11">
    <source>
        <dbReference type="HAMAP-Rule" id="MF_00244"/>
    </source>
</evidence>
<evidence type="ECO:0000256" key="10">
    <source>
        <dbReference type="ARBA" id="ARBA00048721"/>
    </source>
</evidence>
<evidence type="ECO:0000313" key="13">
    <source>
        <dbReference type="Proteomes" id="UP000061569"/>
    </source>
</evidence>
<dbReference type="GO" id="GO:0009435">
    <property type="term" value="P:NAD+ biosynthetic process"/>
    <property type="evidence" value="ECO:0007669"/>
    <property type="project" value="UniProtKB-UniRule"/>
</dbReference>
<dbReference type="SUPFAM" id="SSF52374">
    <property type="entry name" value="Nucleotidylyl transferase"/>
    <property type="match status" value="1"/>
</dbReference>
<dbReference type="NCBIfam" id="TIGR00482">
    <property type="entry name" value="nicotinate (nicotinamide) nucleotide adenylyltransferase"/>
    <property type="match status" value="1"/>
</dbReference>
<keyword evidence="8 11" id="KW-0067">ATP-binding</keyword>
<dbReference type="EMBL" id="CP013140">
    <property type="protein sequence ID" value="ALN58779.1"/>
    <property type="molecule type" value="Genomic_DNA"/>
</dbReference>
<dbReference type="KEGG" id="lez:GLE_3434"/>
<evidence type="ECO:0000256" key="4">
    <source>
        <dbReference type="ARBA" id="ARBA00022642"/>
    </source>
</evidence>
<dbReference type="InterPro" id="IPR004821">
    <property type="entry name" value="Cyt_trans-like"/>
</dbReference>
<sequence>MSLAVFYGGTFDPIHDGHLAVARAARDALAAQVRLMPAADPPHRAAPGADARQRAHMLDLAVAGETGLVVDRRELQREGRSYTVETLREARAEFGPERPLALLVGADSFLDLPKWREWQALFGLAHFVVAERPGSPLDAARIEAIAPGRETADPAGLRQAPAGRVYRLKQPLHAESASQVREFIAAGRPWDEFVPPAVAAYIRECGLYGVVAGRGATPA</sequence>
<dbReference type="GO" id="GO:0005524">
    <property type="term" value="F:ATP binding"/>
    <property type="evidence" value="ECO:0007669"/>
    <property type="project" value="UniProtKB-KW"/>
</dbReference>
<dbReference type="NCBIfam" id="TIGR00125">
    <property type="entry name" value="cyt_tran_rel"/>
    <property type="match status" value="1"/>
</dbReference>
<name>A0A0S2DJF8_LYSEN</name>
<dbReference type="CDD" id="cd02165">
    <property type="entry name" value="NMNAT"/>
    <property type="match status" value="1"/>
</dbReference>
<comment type="similarity">
    <text evidence="3 11">Belongs to the NadD family.</text>
</comment>
<dbReference type="Gene3D" id="3.40.50.620">
    <property type="entry name" value="HUPs"/>
    <property type="match status" value="1"/>
</dbReference>
<comment type="pathway">
    <text evidence="2 11">Cofactor biosynthesis; NAD(+) biosynthesis; deamido-NAD(+) from nicotinate D-ribonucleotide: step 1/1.</text>
</comment>
<evidence type="ECO:0000256" key="6">
    <source>
        <dbReference type="ARBA" id="ARBA00022695"/>
    </source>
</evidence>
<keyword evidence="6 11" id="KW-0548">Nucleotidyltransferase</keyword>
<keyword evidence="7 11" id="KW-0547">Nucleotide-binding</keyword>
<comment type="catalytic activity">
    <reaction evidence="10 11">
        <text>nicotinate beta-D-ribonucleotide + ATP + H(+) = deamido-NAD(+) + diphosphate</text>
        <dbReference type="Rhea" id="RHEA:22860"/>
        <dbReference type="ChEBI" id="CHEBI:15378"/>
        <dbReference type="ChEBI" id="CHEBI:30616"/>
        <dbReference type="ChEBI" id="CHEBI:33019"/>
        <dbReference type="ChEBI" id="CHEBI:57502"/>
        <dbReference type="ChEBI" id="CHEBI:58437"/>
        <dbReference type="EC" id="2.7.7.18"/>
    </reaction>
</comment>
<proteinExistence type="inferred from homology"/>
<dbReference type="PANTHER" id="PTHR39321">
    <property type="entry name" value="NICOTINATE-NUCLEOTIDE ADENYLYLTRANSFERASE-RELATED"/>
    <property type="match status" value="1"/>
</dbReference>
<protein>
    <recommendedName>
        <fullName evidence="11">Probable nicotinate-nucleotide adenylyltransferase</fullName>
        <ecNumber evidence="11">2.7.7.18</ecNumber>
    </recommendedName>
    <alternativeName>
        <fullName evidence="11">Deamido-NAD(+) diphosphorylase</fullName>
    </alternativeName>
    <alternativeName>
        <fullName evidence="11">Deamido-NAD(+) pyrophosphorylase</fullName>
    </alternativeName>
    <alternativeName>
        <fullName evidence="11">Nicotinate mononucleotide adenylyltransferase</fullName>
        <shortName evidence="11">NaMN adenylyltransferase</shortName>
    </alternativeName>
</protein>
<keyword evidence="5 11" id="KW-0808">Transferase</keyword>
<comment type="function">
    <text evidence="1 11">Catalyzes the reversible adenylation of nicotinate mononucleotide (NaMN) to nicotinic acid adenine dinucleotide (NaAD).</text>
</comment>
<dbReference type="PANTHER" id="PTHR39321:SF3">
    <property type="entry name" value="PHOSPHOPANTETHEINE ADENYLYLTRANSFERASE"/>
    <property type="match status" value="1"/>
</dbReference>
<evidence type="ECO:0000256" key="8">
    <source>
        <dbReference type="ARBA" id="ARBA00022840"/>
    </source>
</evidence>
<evidence type="ECO:0000313" key="12">
    <source>
        <dbReference type="EMBL" id="ALN58779.1"/>
    </source>
</evidence>
<organism evidence="12 13">
    <name type="scientific">Lysobacter enzymogenes</name>
    <dbReference type="NCBI Taxonomy" id="69"/>
    <lineage>
        <taxon>Bacteria</taxon>
        <taxon>Pseudomonadati</taxon>
        <taxon>Pseudomonadota</taxon>
        <taxon>Gammaproteobacteria</taxon>
        <taxon>Lysobacterales</taxon>
        <taxon>Lysobacteraceae</taxon>
        <taxon>Lysobacter</taxon>
    </lineage>
</organism>
<keyword evidence="9 11" id="KW-0520">NAD</keyword>
<evidence type="ECO:0000256" key="3">
    <source>
        <dbReference type="ARBA" id="ARBA00009014"/>
    </source>
</evidence>
<evidence type="ECO:0000256" key="7">
    <source>
        <dbReference type="ARBA" id="ARBA00022741"/>
    </source>
</evidence>
<dbReference type="Pfam" id="PF01467">
    <property type="entry name" value="CTP_transf_like"/>
    <property type="match status" value="1"/>
</dbReference>
<dbReference type="STRING" id="69.GLE_3434"/>